<reference evidence="3 5" key="1">
    <citation type="submission" date="2017-06" db="EMBL/GenBank/DDBJ databases">
        <title>Genome Sequencing of the methanotroph Methylovulum psychrotolerants str. HV10-M2 isolated from a high-altitude environment.</title>
        <authorList>
            <person name="Mateos-Rivera A."/>
        </authorList>
    </citation>
    <scope>NUCLEOTIDE SEQUENCE [LARGE SCALE GENOMIC DNA]</scope>
    <source>
        <strain evidence="3 5">HV10_M2</strain>
    </source>
</reference>
<dbReference type="RefSeq" id="WP_088620118.1">
    <property type="nucleotide sequence ID" value="NZ_CP022129.1"/>
</dbReference>
<proteinExistence type="inferred from homology"/>
<dbReference type="Proteomes" id="UP000197019">
    <property type="component" value="Chromosome"/>
</dbReference>
<evidence type="ECO:0000313" key="3">
    <source>
        <dbReference type="EMBL" id="ASF47246.1"/>
    </source>
</evidence>
<evidence type="ECO:0000313" key="4">
    <source>
        <dbReference type="EMBL" id="POZ52188.1"/>
    </source>
</evidence>
<dbReference type="Pfam" id="PF05016">
    <property type="entry name" value="ParE_toxin"/>
    <property type="match status" value="1"/>
</dbReference>
<dbReference type="Gene3D" id="3.30.2310.20">
    <property type="entry name" value="RelE-like"/>
    <property type="match status" value="1"/>
</dbReference>
<dbReference type="InterPro" id="IPR007712">
    <property type="entry name" value="RelE/ParE_toxin"/>
</dbReference>
<dbReference type="OrthoDB" id="9798046at2"/>
<evidence type="ECO:0000256" key="2">
    <source>
        <dbReference type="ARBA" id="ARBA00022649"/>
    </source>
</evidence>
<protein>
    <submittedName>
        <fullName evidence="4">Type II toxin-antitoxin system RelE/ParE family toxin</fullName>
    </submittedName>
    <submittedName>
        <fullName evidence="3">Type II toxin-antitoxin system mRNA interferase toxin, RelE/StbE family</fullName>
    </submittedName>
</protein>
<name>A0A1Z4C134_9GAMM</name>
<accession>A0A1Z4C134</accession>
<dbReference type="NCBIfam" id="TIGR02385">
    <property type="entry name" value="RelE_StbE"/>
    <property type="match status" value="1"/>
</dbReference>
<keyword evidence="5" id="KW-1185">Reference proteome</keyword>
<dbReference type="EMBL" id="CP022129">
    <property type="protein sequence ID" value="ASF47246.1"/>
    <property type="molecule type" value="Genomic_DNA"/>
</dbReference>
<evidence type="ECO:0000313" key="5">
    <source>
        <dbReference type="Proteomes" id="UP000197019"/>
    </source>
</evidence>
<dbReference type="InterPro" id="IPR051803">
    <property type="entry name" value="TA_system_RelE-like_toxin"/>
</dbReference>
<dbReference type="PANTHER" id="PTHR33755">
    <property type="entry name" value="TOXIN PARE1-RELATED"/>
    <property type="match status" value="1"/>
</dbReference>
<dbReference type="Proteomes" id="UP000237423">
    <property type="component" value="Unassembled WGS sequence"/>
</dbReference>
<comment type="similarity">
    <text evidence="1">Belongs to the RelE toxin family.</text>
</comment>
<evidence type="ECO:0000313" key="6">
    <source>
        <dbReference type="Proteomes" id="UP000237423"/>
    </source>
</evidence>
<dbReference type="PANTHER" id="PTHR33755:SF6">
    <property type="entry name" value="PLASMID STABILIZATION SYSTEM PROTEIN"/>
    <property type="match status" value="1"/>
</dbReference>
<reference evidence="4 6" key="2">
    <citation type="submission" date="2017-11" db="EMBL/GenBank/DDBJ databases">
        <title>Draft Genome Sequence of Methylobacter psychrotolerans Sph1T, an Obligate Methanotroph from Low-Temperature Environments.</title>
        <authorList>
            <person name="Oshkin I.Y."/>
            <person name="Miroshnikov K."/>
            <person name="Belova S.E."/>
            <person name="Korzhenkov A."/>
            <person name="Toshchakov S.V."/>
            <person name="Dedysh S.N."/>
        </authorList>
    </citation>
    <scope>NUCLEOTIDE SEQUENCE [LARGE SCALE GENOMIC DNA]</scope>
    <source>
        <strain evidence="4 6">Sph1</strain>
    </source>
</reference>
<dbReference type="KEGG" id="mpsy:CEK71_14860"/>
<gene>
    <name evidence="4" type="ORF">AADEFJLK_01659</name>
    <name evidence="3" type="ORF">CEK71_14860</name>
</gene>
<keyword evidence="2" id="KW-1277">Toxin-antitoxin system</keyword>
<sequence length="96" mass="11187">MLIHWKERAEIEIGDVLEYIAQDSITAAYSVYDAIRNQVGLLSQYPEIGRTGRVKGTRELIITATPYIVAYRIKKDRVEILRVLHGSRKWNKRFPK</sequence>
<dbReference type="AlphaFoldDB" id="A0A1Z4C134"/>
<evidence type="ECO:0000256" key="1">
    <source>
        <dbReference type="ARBA" id="ARBA00006226"/>
    </source>
</evidence>
<dbReference type="InterPro" id="IPR035093">
    <property type="entry name" value="RelE/ParE_toxin_dom_sf"/>
</dbReference>
<dbReference type="EMBL" id="PGFZ01000003">
    <property type="protein sequence ID" value="POZ52188.1"/>
    <property type="molecule type" value="Genomic_DNA"/>
</dbReference>
<organism evidence="3 5">
    <name type="scientific">Methylovulum psychrotolerans</name>
    <dbReference type="NCBI Taxonomy" id="1704499"/>
    <lineage>
        <taxon>Bacteria</taxon>
        <taxon>Pseudomonadati</taxon>
        <taxon>Pseudomonadota</taxon>
        <taxon>Gammaproteobacteria</taxon>
        <taxon>Methylococcales</taxon>
        <taxon>Methylococcaceae</taxon>
        <taxon>Methylovulum</taxon>
    </lineage>
</organism>